<sequence length="101" mass="11645">MQPSAHFHYHDINVVSFDGLVPHLKMSASLPLFQMNPQLKHVVRPAISHAIKELIGPVTERAIKIAMHVTEHICKKVHIPFCFSILPSERFIRLKVFFHIM</sequence>
<dbReference type="AlphaFoldDB" id="A0A914RM99"/>
<accession>A0A914RM99</accession>
<dbReference type="PANTHER" id="PTHR13162:SF8">
    <property type="entry name" value="CCR4-NOT TRANSCRIPTION COMPLEX SUBUNIT 1"/>
    <property type="match status" value="1"/>
</dbReference>
<proteinExistence type="predicted"/>
<dbReference type="InterPro" id="IPR040398">
    <property type="entry name" value="Not1"/>
</dbReference>
<protein>
    <submittedName>
        <fullName evidence="3">CCR4-NOT transcription complex subunit 1 domain-containing protein</fullName>
    </submittedName>
</protein>
<keyword evidence="2" id="KW-1185">Reference proteome</keyword>
<dbReference type="InterPro" id="IPR024557">
    <property type="entry name" value="CNOT1_dom_4"/>
</dbReference>
<name>A0A914RM99_PAREQ</name>
<dbReference type="WBParaSite" id="PEQ_0000762901-mRNA-1">
    <property type="protein sequence ID" value="PEQ_0000762901-mRNA-1"/>
    <property type="gene ID" value="PEQ_0000762901"/>
</dbReference>
<dbReference type="PANTHER" id="PTHR13162">
    <property type="entry name" value="CCR4-NOT TRANSCRIPTION COMPLEX"/>
    <property type="match status" value="1"/>
</dbReference>
<reference evidence="3" key="1">
    <citation type="submission" date="2022-11" db="UniProtKB">
        <authorList>
            <consortium name="WormBaseParasite"/>
        </authorList>
    </citation>
    <scope>IDENTIFICATION</scope>
</reference>
<evidence type="ECO:0000259" key="1">
    <source>
        <dbReference type="Pfam" id="PF12842"/>
    </source>
</evidence>
<dbReference type="Proteomes" id="UP000887564">
    <property type="component" value="Unplaced"/>
</dbReference>
<feature type="domain" description="CCR4-NOT transcription complex subunit 1" evidence="1">
    <location>
        <begin position="37"/>
        <end position="76"/>
    </location>
</feature>
<dbReference type="GO" id="GO:0000932">
    <property type="term" value="C:P-body"/>
    <property type="evidence" value="ECO:0007669"/>
    <property type="project" value="TreeGrafter"/>
</dbReference>
<dbReference type="GO" id="GO:0017148">
    <property type="term" value="P:negative regulation of translation"/>
    <property type="evidence" value="ECO:0007669"/>
    <property type="project" value="InterPro"/>
</dbReference>
<organism evidence="2 3">
    <name type="scientific">Parascaris equorum</name>
    <name type="common">Equine roundworm</name>
    <dbReference type="NCBI Taxonomy" id="6256"/>
    <lineage>
        <taxon>Eukaryota</taxon>
        <taxon>Metazoa</taxon>
        <taxon>Ecdysozoa</taxon>
        <taxon>Nematoda</taxon>
        <taxon>Chromadorea</taxon>
        <taxon>Rhabditida</taxon>
        <taxon>Spirurina</taxon>
        <taxon>Ascaridomorpha</taxon>
        <taxon>Ascaridoidea</taxon>
        <taxon>Ascarididae</taxon>
        <taxon>Parascaris</taxon>
    </lineage>
</organism>
<evidence type="ECO:0000313" key="2">
    <source>
        <dbReference type="Proteomes" id="UP000887564"/>
    </source>
</evidence>
<dbReference type="GO" id="GO:0060090">
    <property type="term" value="F:molecular adaptor activity"/>
    <property type="evidence" value="ECO:0007669"/>
    <property type="project" value="TreeGrafter"/>
</dbReference>
<evidence type="ECO:0000313" key="3">
    <source>
        <dbReference type="WBParaSite" id="PEQ_0000762901-mRNA-1"/>
    </source>
</evidence>
<dbReference type="GO" id="GO:0030015">
    <property type="term" value="C:CCR4-NOT core complex"/>
    <property type="evidence" value="ECO:0007669"/>
    <property type="project" value="InterPro"/>
</dbReference>
<dbReference type="GO" id="GO:0000288">
    <property type="term" value="P:nuclear-transcribed mRNA catabolic process, deadenylation-dependent decay"/>
    <property type="evidence" value="ECO:0007669"/>
    <property type="project" value="TreeGrafter"/>
</dbReference>
<dbReference type="Pfam" id="PF12842">
    <property type="entry name" value="DUF3819"/>
    <property type="match status" value="1"/>
</dbReference>